<dbReference type="AlphaFoldDB" id="A0A917W4P9"/>
<accession>A0A917W4P9</accession>
<dbReference type="EMBL" id="BMMZ01000006">
    <property type="protein sequence ID" value="GGL67372.1"/>
    <property type="molecule type" value="Genomic_DNA"/>
</dbReference>
<proteinExistence type="predicted"/>
<evidence type="ECO:0000313" key="2">
    <source>
        <dbReference type="Proteomes" id="UP000613840"/>
    </source>
</evidence>
<protein>
    <submittedName>
        <fullName evidence="1">Uncharacterized protein</fullName>
    </submittedName>
</protein>
<sequence length="69" mass="7631">MYAIVRNTRIRKASVAYEPIRCFVVGRGRGDAASRLRLGLDLGSDLGDLLTPTPDARRGLGMSHMQSQW</sequence>
<name>A0A917W4P9_9ACTN</name>
<organism evidence="1 2">
    <name type="scientific">Microlunatus endophyticus</name>
    <dbReference type="NCBI Taxonomy" id="1716077"/>
    <lineage>
        <taxon>Bacteria</taxon>
        <taxon>Bacillati</taxon>
        <taxon>Actinomycetota</taxon>
        <taxon>Actinomycetes</taxon>
        <taxon>Propionibacteriales</taxon>
        <taxon>Propionibacteriaceae</taxon>
        <taxon>Microlunatus</taxon>
    </lineage>
</organism>
<dbReference type="Proteomes" id="UP000613840">
    <property type="component" value="Unassembled WGS sequence"/>
</dbReference>
<evidence type="ECO:0000313" key="1">
    <source>
        <dbReference type="EMBL" id="GGL67372.1"/>
    </source>
</evidence>
<comment type="caution">
    <text evidence="1">The sequence shown here is derived from an EMBL/GenBank/DDBJ whole genome shotgun (WGS) entry which is preliminary data.</text>
</comment>
<gene>
    <name evidence="1" type="ORF">GCM10011575_27340</name>
</gene>
<keyword evidence="2" id="KW-1185">Reference proteome</keyword>
<reference evidence="1" key="2">
    <citation type="submission" date="2020-09" db="EMBL/GenBank/DDBJ databases">
        <authorList>
            <person name="Sun Q."/>
            <person name="Zhou Y."/>
        </authorList>
    </citation>
    <scope>NUCLEOTIDE SEQUENCE</scope>
    <source>
        <strain evidence="1">CGMCC 4.7306</strain>
    </source>
</reference>
<reference evidence="1" key="1">
    <citation type="journal article" date="2014" name="Int. J. Syst. Evol. Microbiol.">
        <title>Complete genome sequence of Corynebacterium casei LMG S-19264T (=DSM 44701T), isolated from a smear-ripened cheese.</title>
        <authorList>
            <consortium name="US DOE Joint Genome Institute (JGI-PGF)"/>
            <person name="Walter F."/>
            <person name="Albersmeier A."/>
            <person name="Kalinowski J."/>
            <person name="Ruckert C."/>
        </authorList>
    </citation>
    <scope>NUCLEOTIDE SEQUENCE</scope>
    <source>
        <strain evidence="1">CGMCC 4.7306</strain>
    </source>
</reference>